<organism evidence="1 2">
    <name type="scientific">Polaribacter haliotis</name>
    <dbReference type="NCBI Taxonomy" id="1888915"/>
    <lineage>
        <taxon>Bacteria</taxon>
        <taxon>Pseudomonadati</taxon>
        <taxon>Bacteroidota</taxon>
        <taxon>Flavobacteriia</taxon>
        <taxon>Flavobacteriales</taxon>
        <taxon>Flavobacteriaceae</taxon>
    </lineage>
</organism>
<protein>
    <submittedName>
        <fullName evidence="1">Uncharacterized protein</fullName>
    </submittedName>
</protein>
<dbReference type="KEGG" id="phal:H9I45_15125"/>
<dbReference type="RefSeq" id="WP_176397562.1">
    <property type="nucleotide sequence ID" value="NZ_CP061813.1"/>
</dbReference>
<evidence type="ECO:0000313" key="2">
    <source>
        <dbReference type="Proteomes" id="UP000516764"/>
    </source>
</evidence>
<gene>
    <name evidence="1" type="ORF">H9I45_15125</name>
</gene>
<dbReference type="AlphaFoldDB" id="A0A7L8AF70"/>
<reference evidence="1 2" key="1">
    <citation type="journal article" date="2016" name="Int. J. Syst. Evol. Microbiol.">
        <title>Polaribacter haliotis sp. nov., isolated from the gut of abalone Haliotis discus hannai.</title>
        <authorList>
            <person name="Kim Y.O."/>
            <person name="Park I.S."/>
            <person name="Park S."/>
            <person name="Nam B.H."/>
            <person name="Park J.M."/>
            <person name="Kim D.G."/>
            <person name="Yoon J.H."/>
        </authorList>
    </citation>
    <scope>NUCLEOTIDE SEQUENCE [LARGE SCALE GENOMIC DNA]</scope>
    <source>
        <strain evidence="1 2">KCTC 52418</strain>
    </source>
</reference>
<dbReference type="EMBL" id="CP061813">
    <property type="protein sequence ID" value="QOD60651.1"/>
    <property type="molecule type" value="Genomic_DNA"/>
</dbReference>
<proteinExistence type="predicted"/>
<name>A0A7L8AF70_9FLAO</name>
<evidence type="ECO:0000313" key="1">
    <source>
        <dbReference type="EMBL" id="QOD60651.1"/>
    </source>
</evidence>
<sequence length="49" mass="5303">MAKAKLVKIEILEPVAGKYLMSANIGDVIEIDATQATVLVENNDAKFVK</sequence>
<keyword evidence="2" id="KW-1185">Reference proteome</keyword>
<dbReference type="Proteomes" id="UP000516764">
    <property type="component" value="Chromosome"/>
</dbReference>
<accession>A0A7L8AF70</accession>